<dbReference type="EMBL" id="CAFZ01001388">
    <property type="protein sequence ID" value="CCA77227.1"/>
    <property type="molecule type" value="Genomic_DNA"/>
</dbReference>
<reference evidence="1 2" key="1">
    <citation type="journal article" date="2011" name="PLoS Pathog.">
        <title>Endophytic Life Strategies Decoded by Genome and Transcriptome Analyses of the Mutualistic Root Symbiont Piriformospora indica.</title>
        <authorList>
            <person name="Zuccaro A."/>
            <person name="Lahrmann U."/>
            <person name="Guldener U."/>
            <person name="Langen G."/>
            <person name="Pfiffi S."/>
            <person name="Biedenkopf D."/>
            <person name="Wong P."/>
            <person name="Samans B."/>
            <person name="Grimm C."/>
            <person name="Basiewicz M."/>
            <person name="Murat C."/>
            <person name="Martin F."/>
            <person name="Kogel K.H."/>
        </authorList>
    </citation>
    <scope>NUCLEOTIDE SEQUENCE [LARGE SCALE GENOMIC DNA]</scope>
    <source>
        <strain evidence="1 2">DSM 11827</strain>
    </source>
</reference>
<dbReference type="HOGENOM" id="CLU_100684_0_0_1"/>
<protein>
    <submittedName>
        <fullName evidence="1">Uncharacterized protein</fullName>
    </submittedName>
</protein>
<keyword evidence="2" id="KW-1185">Reference proteome</keyword>
<organism evidence="1 2">
    <name type="scientific">Serendipita indica (strain DSM 11827)</name>
    <name type="common">Root endophyte fungus</name>
    <name type="synonym">Piriformospora indica</name>
    <dbReference type="NCBI Taxonomy" id="1109443"/>
    <lineage>
        <taxon>Eukaryota</taxon>
        <taxon>Fungi</taxon>
        <taxon>Dikarya</taxon>
        <taxon>Basidiomycota</taxon>
        <taxon>Agaricomycotina</taxon>
        <taxon>Agaricomycetes</taxon>
        <taxon>Sebacinales</taxon>
        <taxon>Serendipitaceae</taxon>
        <taxon>Serendipita</taxon>
    </lineage>
</organism>
<proteinExistence type="predicted"/>
<name>G4U0Y4_SERID</name>
<evidence type="ECO:0000313" key="2">
    <source>
        <dbReference type="Proteomes" id="UP000007148"/>
    </source>
</evidence>
<dbReference type="AlphaFoldDB" id="G4U0Y4"/>
<accession>G4U0Y4</accession>
<dbReference type="Proteomes" id="UP000007148">
    <property type="component" value="Unassembled WGS sequence"/>
</dbReference>
<evidence type="ECO:0000313" key="1">
    <source>
        <dbReference type="EMBL" id="CCA77227.1"/>
    </source>
</evidence>
<dbReference type="InParanoid" id="G4U0Y4"/>
<dbReference type="OrthoDB" id="3169344at2759"/>
<comment type="caution">
    <text evidence="1">The sequence shown here is derived from an EMBL/GenBank/DDBJ whole genome shotgun (WGS) entry which is preliminary data.</text>
</comment>
<gene>
    <name evidence="1" type="ORF">PIIN_11210</name>
</gene>
<sequence>MHRSAYDVPPILSIGILGERWPALETLRLTIPAEYRSGGSRLNITVTTLKWLCLTGRPIVTAMVGYMAQHPDAFPFLRSLELESCPEWDILIIMLEQRLLANVQPLERLIFSRAIPPLLKNVLAHIIHGHVRERSSNYELSMQGNSAIFLDATM</sequence>